<gene>
    <name evidence="2" type="ORF">PENTCL1PPCAC_36</name>
</gene>
<evidence type="ECO:0008006" key="4">
    <source>
        <dbReference type="Google" id="ProtNLM"/>
    </source>
</evidence>
<proteinExistence type="predicted"/>
<feature type="transmembrane region" description="Helical" evidence="1">
    <location>
        <begin position="279"/>
        <end position="301"/>
    </location>
</feature>
<dbReference type="PANTHER" id="PTHR45907:SF16">
    <property type="entry name" value="SERPENTINE RECEPTOR, CLASS J"/>
    <property type="match status" value="1"/>
</dbReference>
<comment type="caution">
    <text evidence="2">The sequence shown here is derived from an EMBL/GenBank/DDBJ whole genome shotgun (WGS) entry which is preliminary data.</text>
</comment>
<dbReference type="AlphaFoldDB" id="A0AAV5S5U3"/>
<feature type="transmembrane region" description="Helical" evidence="1">
    <location>
        <begin position="90"/>
        <end position="108"/>
    </location>
</feature>
<feature type="transmembrane region" description="Helical" evidence="1">
    <location>
        <begin position="44"/>
        <end position="64"/>
    </location>
</feature>
<evidence type="ECO:0000256" key="1">
    <source>
        <dbReference type="SAM" id="Phobius"/>
    </source>
</evidence>
<keyword evidence="1" id="KW-1133">Transmembrane helix</keyword>
<accession>A0AAV5S5U3</accession>
<keyword evidence="1" id="KW-0472">Membrane</keyword>
<feature type="transmembrane region" description="Helical" evidence="1">
    <location>
        <begin position="12"/>
        <end position="32"/>
    </location>
</feature>
<keyword evidence="1" id="KW-0812">Transmembrane</keyword>
<feature type="transmembrane region" description="Helical" evidence="1">
    <location>
        <begin position="128"/>
        <end position="146"/>
    </location>
</feature>
<reference evidence="2" key="1">
    <citation type="submission" date="2023-10" db="EMBL/GenBank/DDBJ databases">
        <title>Genome assembly of Pristionchus species.</title>
        <authorList>
            <person name="Yoshida K."/>
            <person name="Sommer R.J."/>
        </authorList>
    </citation>
    <scope>NUCLEOTIDE SEQUENCE</scope>
    <source>
        <strain evidence="2">RS0144</strain>
    </source>
</reference>
<dbReference type="EMBL" id="BTSX01000001">
    <property type="protein sequence ID" value="GMS77861.1"/>
    <property type="molecule type" value="Genomic_DNA"/>
</dbReference>
<organism evidence="2 3">
    <name type="scientific">Pristionchus entomophagus</name>
    <dbReference type="NCBI Taxonomy" id="358040"/>
    <lineage>
        <taxon>Eukaryota</taxon>
        <taxon>Metazoa</taxon>
        <taxon>Ecdysozoa</taxon>
        <taxon>Nematoda</taxon>
        <taxon>Chromadorea</taxon>
        <taxon>Rhabditida</taxon>
        <taxon>Rhabditina</taxon>
        <taxon>Diplogasteromorpha</taxon>
        <taxon>Diplogasteroidea</taxon>
        <taxon>Neodiplogasteridae</taxon>
        <taxon>Pristionchus</taxon>
    </lineage>
</organism>
<dbReference type="InterPro" id="IPR019423">
    <property type="entry name" value="7TM_GPCR_serpentine_rcpt_Srj"/>
</dbReference>
<feature type="transmembrane region" description="Helical" evidence="1">
    <location>
        <begin position="192"/>
        <end position="221"/>
    </location>
</feature>
<dbReference type="Proteomes" id="UP001432027">
    <property type="component" value="Unassembled WGS sequence"/>
</dbReference>
<evidence type="ECO:0000313" key="2">
    <source>
        <dbReference type="EMBL" id="GMS77861.1"/>
    </source>
</evidence>
<evidence type="ECO:0000313" key="3">
    <source>
        <dbReference type="Proteomes" id="UP001432027"/>
    </source>
</evidence>
<dbReference type="InterPro" id="IPR019428">
    <property type="entry name" value="7TM_GPCR_serpentine_rcpt_Str"/>
</dbReference>
<dbReference type="SUPFAM" id="SSF81321">
    <property type="entry name" value="Family A G protein-coupled receptor-like"/>
    <property type="match status" value="1"/>
</dbReference>
<feature type="non-terminal residue" evidence="2">
    <location>
        <position position="312"/>
    </location>
</feature>
<dbReference type="PANTHER" id="PTHR45907">
    <property type="entry name" value="SERPENTINE RECEPTOR, CLASS J"/>
    <property type="match status" value="1"/>
</dbReference>
<sequence length="312" mass="35465">LRMSAFTNAVEWIELINTISGLFLNLLLLYAIRRFSKPHLGAYKQLLTTFTTVDIFLVALHVLVHPRVMRAGYIHATVTDTIFDDVRITALYIGLQSVPFSLLAIHFLYRYWSVCKPLRMPLFSNKLFVLFLASLIAGAVVSWYFLCLLCSKGHDLTIAREVVASEYAVMYGKRIQNAWVLLDNWRDGKIDVTLFVVTCLMDVITVSSIVLTLSFAILTFYHISKSDKLSIQAHTLQRKLLIALCAQASIPTLFVYIPYLICINIPFLKIPGNFFHDTAAPVMTCFPLWDAVIIILLFSDFRRGLAGMMRKL</sequence>
<feature type="transmembrane region" description="Helical" evidence="1">
    <location>
        <begin position="241"/>
        <end position="267"/>
    </location>
</feature>
<keyword evidence="3" id="KW-1185">Reference proteome</keyword>
<feature type="non-terminal residue" evidence="2">
    <location>
        <position position="1"/>
    </location>
</feature>
<protein>
    <recommendedName>
        <fullName evidence="4">G protein-coupled receptor</fullName>
    </recommendedName>
</protein>
<name>A0AAV5S5U3_9BILA</name>
<dbReference type="Pfam" id="PF10326">
    <property type="entry name" value="7TM_GPCR_Str"/>
    <property type="match status" value="1"/>
</dbReference>